<dbReference type="EMBL" id="DXHL01000016">
    <property type="protein sequence ID" value="HIW10400.1"/>
    <property type="molecule type" value="Genomic_DNA"/>
</dbReference>
<comment type="function">
    <text evidence="9">Catalyzes the 2-thiolation of uridine at the wobble position (U34) of tRNA, leading to the formation of s(2)U34.</text>
</comment>
<feature type="binding site" evidence="9">
    <location>
        <begin position="15"/>
        <end position="22"/>
    </location>
    <ligand>
        <name>ATP</name>
        <dbReference type="ChEBI" id="CHEBI:30616"/>
    </ligand>
</feature>
<comment type="similarity">
    <text evidence="9">Belongs to the MnmA/TRMU family.</text>
</comment>
<feature type="active site" description="Nucleophile" evidence="9">
    <location>
        <position position="108"/>
    </location>
</feature>
<evidence type="ECO:0000256" key="4">
    <source>
        <dbReference type="ARBA" id="ARBA00022741"/>
    </source>
</evidence>
<dbReference type="PANTHER" id="PTHR11933:SF5">
    <property type="entry name" value="MITOCHONDRIAL TRNA-SPECIFIC 2-THIOURIDYLASE 1"/>
    <property type="match status" value="1"/>
</dbReference>
<keyword evidence="9" id="KW-0963">Cytoplasm</keyword>
<dbReference type="Pfam" id="PF03054">
    <property type="entry name" value="tRNA_Me_trans"/>
    <property type="match status" value="1"/>
</dbReference>
<feature type="binding site" evidence="9">
    <location>
        <position position="132"/>
    </location>
    <ligand>
        <name>ATP</name>
        <dbReference type="ChEBI" id="CHEBI:30616"/>
    </ligand>
</feature>
<dbReference type="InterPro" id="IPR004506">
    <property type="entry name" value="MnmA-like"/>
</dbReference>
<dbReference type="GO" id="GO:0005524">
    <property type="term" value="F:ATP binding"/>
    <property type="evidence" value="ECO:0007669"/>
    <property type="project" value="UniProtKB-KW"/>
</dbReference>
<dbReference type="FunFam" id="3.40.50.620:FF:000115">
    <property type="entry name" value="tRNA-specific 2-thiouridylase MnmA"/>
    <property type="match status" value="1"/>
</dbReference>
<feature type="binding site" evidence="9">
    <location>
        <position position="41"/>
    </location>
    <ligand>
        <name>ATP</name>
        <dbReference type="ChEBI" id="CHEBI:30616"/>
    </ligand>
</feature>
<dbReference type="AlphaFoldDB" id="A0A9D1TY68"/>
<evidence type="ECO:0000256" key="5">
    <source>
        <dbReference type="ARBA" id="ARBA00022840"/>
    </source>
</evidence>
<feature type="domain" description="Rhodanese" evidence="10">
    <location>
        <begin position="6"/>
        <end position="53"/>
    </location>
</feature>
<dbReference type="NCBIfam" id="TIGR00420">
    <property type="entry name" value="trmU"/>
    <property type="match status" value="1"/>
</dbReference>
<feature type="active site" description="Cysteine persulfide intermediate" evidence="9">
    <location>
        <position position="210"/>
    </location>
</feature>
<keyword evidence="6 9" id="KW-0694">RNA-binding</keyword>
<evidence type="ECO:0000313" key="11">
    <source>
        <dbReference type="EMBL" id="HIW10400.1"/>
    </source>
</evidence>
<keyword evidence="3 9" id="KW-0819">tRNA processing</keyword>
<keyword evidence="1 9" id="KW-0820">tRNA-binding</keyword>
<dbReference type="GO" id="GO:0000049">
    <property type="term" value="F:tRNA binding"/>
    <property type="evidence" value="ECO:0007669"/>
    <property type="project" value="UniProtKB-KW"/>
</dbReference>
<dbReference type="FunFam" id="2.30.30.280:FF:000001">
    <property type="entry name" value="tRNA-specific 2-thiouridylase MnmA"/>
    <property type="match status" value="1"/>
</dbReference>
<dbReference type="PANTHER" id="PTHR11933">
    <property type="entry name" value="TRNA 5-METHYLAMINOMETHYL-2-THIOURIDYLATE -METHYLTRANSFERASE"/>
    <property type="match status" value="1"/>
</dbReference>
<comment type="caution">
    <text evidence="11">The sequence shown here is derived from an EMBL/GenBank/DDBJ whole genome shotgun (WGS) entry which is preliminary data.</text>
</comment>
<dbReference type="GO" id="GO:0002143">
    <property type="term" value="P:tRNA wobble position uridine thiolation"/>
    <property type="evidence" value="ECO:0007669"/>
    <property type="project" value="TreeGrafter"/>
</dbReference>
<dbReference type="SUPFAM" id="SSF52402">
    <property type="entry name" value="Adenine nucleotide alpha hydrolases-like"/>
    <property type="match status" value="1"/>
</dbReference>
<feature type="site" description="Interaction with tRNA" evidence="9">
    <location>
        <position position="133"/>
    </location>
</feature>
<dbReference type="InterPro" id="IPR046885">
    <property type="entry name" value="MnmA-like_C"/>
</dbReference>
<dbReference type="HAMAP" id="MF_00144">
    <property type="entry name" value="tRNA_thiouridyl_MnmA"/>
    <property type="match status" value="1"/>
</dbReference>
<dbReference type="Pfam" id="PF20258">
    <property type="entry name" value="tRNA_Me_trans_C"/>
    <property type="match status" value="1"/>
</dbReference>
<dbReference type="Proteomes" id="UP000823926">
    <property type="component" value="Unassembled WGS sequence"/>
</dbReference>
<dbReference type="Gene3D" id="2.40.30.10">
    <property type="entry name" value="Translation factors"/>
    <property type="match status" value="1"/>
</dbReference>
<dbReference type="InterPro" id="IPR001763">
    <property type="entry name" value="Rhodanese-like_dom"/>
</dbReference>
<keyword evidence="7" id="KW-1015">Disulfide bond</keyword>
<keyword evidence="2 9" id="KW-0808">Transferase</keyword>
<evidence type="ECO:0000256" key="3">
    <source>
        <dbReference type="ARBA" id="ARBA00022694"/>
    </source>
</evidence>
<evidence type="ECO:0000256" key="6">
    <source>
        <dbReference type="ARBA" id="ARBA00022884"/>
    </source>
</evidence>
<dbReference type="GO" id="GO:0103016">
    <property type="term" value="F:tRNA-uridine 2-sulfurtransferase activity"/>
    <property type="evidence" value="ECO:0007669"/>
    <property type="project" value="UniProtKB-EC"/>
</dbReference>
<evidence type="ECO:0000256" key="7">
    <source>
        <dbReference type="ARBA" id="ARBA00023157"/>
    </source>
</evidence>
<keyword evidence="4 9" id="KW-0547">Nucleotide-binding</keyword>
<comment type="catalytic activity">
    <reaction evidence="8 9">
        <text>S-sulfanyl-L-cysteinyl-[protein] + uridine(34) in tRNA + AH2 + ATP = 2-thiouridine(34) in tRNA + L-cysteinyl-[protein] + A + AMP + diphosphate + H(+)</text>
        <dbReference type="Rhea" id="RHEA:47032"/>
        <dbReference type="Rhea" id="RHEA-COMP:10131"/>
        <dbReference type="Rhea" id="RHEA-COMP:11726"/>
        <dbReference type="Rhea" id="RHEA-COMP:11727"/>
        <dbReference type="Rhea" id="RHEA-COMP:11728"/>
        <dbReference type="ChEBI" id="CHEBI:13193"/>
        <dbReference type="ChEBI" id="CHEBI:15378"/>
        <dbReference type="ChEBI" id="CHEBI:17499"/>
        <dbReference type="ChEBI" id="CHEBI:29950"/>
        <dbReference type="ChEBI" id="CHEBI:30616"/>
        <dbReference type="ChEBI" id="CHEBI:33019"/>
        <dbReference type="ChEBI" id="CHEBI:61963"/>
        <dbReference type="ChEBI" id="CHEBI:65315"/>
        <dbReference type="ChEBI" id="CHEBI:87170"/>
        <dbReference type="ChEBI" id="CHEBI:456215"/>
        <dbReference type="EC" id="2.8.1.13"/>
    </reaction>
</comment>
<organism evidence="11 12">
    <name type="scientific">Candidatus Rikenella faecigallinarum</name>
    <dbReference type="NCBI Taxonomy" id="2838745"/>
    <lineage>
        <taxon>Bacteria</taxon>
        <taxon>Pseudomonadati</taxon>
        <taxon>Bacteroidota</taxon>
        <taxon>Bacteroidia</taxon>
        <taxon>Bacteroidales</taxon>
        <taxon>Rikenellaceae</taxon>
        <taxon>Rikenella</taxon>
    </lineage>
</organism>
<reference evidence="11" key="2">
    <citation type="submission" date="2021-04" db="EMBL/GenBank/DDBJ databases">
        <authorList>
            <person name="Gilroy R."/>
        </authorList>
    </citation>
    <scope>NUCLEOTIDE SEQUENCE</scope>
    <source>
        <strain evidence="11">ChiBcec15-1070</strain>
    </source>
</reference>
<dbReference type="InterPro" id="IPR014729">
    <property type="entry name" value="Rossmann-like_a/b/a_fold"/>
</dbReference>
<dbReference type="PROSITE" id="PS50206">
    <property type="entry name" value="RHODANESE_3"/>
    <property type="match status" value="1"/>
</dbReference>
<feature type="region of interest" description="Interaction with target base in tRNA" evidence="9">
    <location>
        <begin position="103"/>
        <end position="105"/>
    </location>
</feature>
<name>A0A9D1TY68_9BACT</name>
<evidence type="ECO:0000256" key="9">
    <source>
        <dbReference type="HAMAP-Rule" id="MF_00144"/>
    </source>
</evidence>
<feature type="region of interest" description="Interaction with tRNA" evidence="9">
    <location>
        <begin position="348"/>
        <end position="349"/>
    </location>
</feature>
<dbReference type="EC" id="2.8.1.13" evidence="9"/>
<dbReference type="NCBIfam" id="NF001138">
    <property type="entry name" value="PRK00143.1"/>
    <property type="match status" value="1"/>
</dbReference>
<evidence type="ECO:0000256" key="2">
    <source>
        <dbReference type="ARBA" id="ARBA00022679"/>
    </source>
</evidence>
<proteinExistence type="inferred from homology"/>
<dbReference type="InterPro" id="IPR046884">
    <property type="entry name" value="MnmA-like_central"/>
</dbReference>
<accession>A0A9D1TY68</accession>
<keyword evidence="5 9" id="KW-0067">ATP-binding</keyword>
<evidence type="ECO:0000256" key="1">
    <source>
        <dbReference type="ARBA" id="ARBA00022555"/>
    </source>
</evidence>
<feature type="region of interest" description="Interaction with tRNA" evidence="9">
    <location>
        <begin position="160"/>
        <end position="162"/>
    </location>
</feature>
<evidence type="ECO:0000256" key="8">
    <source>
        <dbReference type="ARBA" id="ARBA00051542"/>
    </source>
</evidence>
<dbReference type="InterPro" id="IPR023382">
    <property type="entry name" value="MnmA-like_central_sf"/>
</dbReference>
<comment type="subcellular location">
    <subcellularLocation>
        <location evidence="9">Cytoplasm</location>
    </subcellularLocation>
</comment>
<dbReference type="GO" id="GO:0005737">
    <property type="term" value="C:cytoplasm"/>
    <property type="evidence" value="ECO:0007669"/>
    <property type="project" value="UniProtKB-SubCell"/>
</dbReference>
<gene>
    <name evidence="9 11" type="primary">mnmA</name>
    <name evidence="11" type="ORF">H9888_02760</name>
</gene>
<dbReference type="Gene3D" id="3.40.50.620">
    <property type="entry name" value="HUPs"/>
    <property type="match status" value="1"/>
</dbReference>
<feature type="site" description="Interaction with tRNA" evidence="9">
    <location>
        <position position="381"/>
    </location>
</feature>
<sequence>MAQHTPKDKKRVVVGLSGGVDSSVAAWLLKEQGYEVVGMFMRNWHDTTGTLAGDCPWYDDRVFAELVAKKLDIEFHFIDLSGPYRQRVVDYMFAEYGRGRTPNPDVLCNREIKFDAFLKAALELGADYVATGHYCKTDTTVSPVDGETYHRLLAGNDSNKDQSYFLCQLNQEQLSKALFPIGHLEKPEVRRIAAEQGLATAERKDSQGICFVGKVDLPVFLQQKLAARPSGKIIEIPADWQGYADPSHDPYLPYRYAPTDGTCVGEHNGAHFYTIGQRKGLHVGGKPEPLFVIATDVEQNIVYVGMGDRHPGLYRRGLRIRPDEMHWIRPDLRMTPESETREYRVRIRYRQPLQDATLHVDKEGWGVLDFAEPQRGVTAGQFAAWYTNDGELVGSGVIDA</sequence>
<evidence type="ECO:0000313" key="12">
    <source>
        <dbReference type="Proteomes" id="UP000823926"/>
    </source>
</evidence>
<dbReference type="CDD" id="cd01998">
    <property type="entry name" value="MnmA_TRMU-like"/>
    <property type="match status" value="1"/>
</dbReference>
<evidence type="ECO:0000259" key="10">
    <source>
        <dbReference type="PROSITE" id="PS50206"/>
    </source>
</evidence>
<reference evidence="11" key="1">
    <citation type="journal article" date="2021" name="PeerJ">
        <title>Extensive microbial diversity within the chicken gut microbiome revealed by metagenomics and culture.</title>
        <authorList>
            <person name="Gilroy R."/>
            <person name="Ravi A."/>
            <person name="Getino M."/>
            <person name="Pursley I."/>
            <person name="Horton D.L."/>
            <person name="Alikhan N.F."/>
            <person name="Baker D."/>
            <person name="Gharbi K."/>
            <person name="Hall N."/>
            <person name="Watson M."/>
            <person name="Adriaenssens E.M."/>
            <person name="Foster-Nyarko E."/>
            <person name="Jarju S."/>
            <person name="Secka A."/>
            <person name="Antonio M."/>
            <person name="Oren A."/>
            <person name="Chaudhuri R.R."/>
            <person name="La Ragione R."/>
            <person name="Hildebrand F."/>
            <person name="Pallen M.J."/>
        </authorList>
    </citation>
    <scope>NUCLEOTIDE SEQUENCE</scope>
    <source>
        <strain evidence="11">ChiBcec15-1070</strain>
    </source>
</reference>
<protein>
    <recommendedName>
        <fullName evidence="9">tRNA-specific 2-thiouridylase MnmA</fullName>
        <ecNumber evidence="9">2.8.1.13</ecNumber>
    </recommendedName>
</protein>
<comment type="caution">
    <text evidence="9">Lacks conserved residue(s) required for the propagation of feature annotation.</text>
</comment>
<dbReference type="Pfam" id="PF20259">
    <property type="entry name" value="tRNA_Me_trans_M"/>
    <property type="match status" value="1"/>
</dbReference>
<dbReference type="Gene3D" id="2.30.30.280">
    <property type="entry name" value="Adenine nucleotide alpha hydrolases-like domains"/>
    <property type="match status" value="1"/>
</dbReference>